<dbReference type="OrthoDB" id="1114014at2759"/>
<keyword evidence="1 2" id="KW-0694">RNA-binding</keyword>
<evidence type="ECO:0000313" key="6">
    <source>
        <dbReference type="Proteomes" id="UP000886595"/>
    </source>
</evidence>
<evidence type="ECO:0000259" key="4">
    <source>
        <dbReference type="PROSITE" id="PS50102"/>
    </source>
</evidence>
<dbReference type="GO" id="GO:0000974">
    <property type="term" value="C:Prp19 complex"/>
    <property type="evidence" value="ECO:0007669"/>
    <property type="project" value="TreeGrafter"/>
</dbReference>
<dbReference type="Pfam" id="PF00076">
    <property type="entry name" value="RRM_1"/>
    <property type="match status" value="1"/>
</dbReference>
<evidence type="ECO:0000256" key="3">
    <source>
        <dbReference type="SAM" id="MobiDB-lite"/>
    </source>
</evidence>
<accession>A0A8X7Q697</accession>
<evidence type="ECO:0000256" key="2">
    <source>
        <dbReference type="PROSITE-ProRule" id="PRU00176"/>
    </source>
</evidence>
<comment type="caution">
    <text evidence="5">The sequence shown here is derived from an EMBL/GenBank/DDBJ whole genome shotgun (WGS) entry which is preliminary data.</text>
</comment>
<gene>
    <name evidence="5" type="ORF">Bca52824_069612</name>
</gene>
<dbReference type="EMBL" id="JAAMPC010000014">
    <property type="protein sequence ID" value="KAG2262533.1"/>
    <property type="molecule type" value="Genomic_DNA"/>
</dbReference>
<evidence type="ECO:0000313" key="5">
    <source>
        <dbReference type="EMBL" id="KAG2262533.1"/>
    </source>
</evidence>
<feature type="domain" description="RRM" evidence="4">
    <location>
        <begin position="78"/>
        <end position="169"/>
    </location>
</feature>
<dbReference type="GO" id="GO:0071007">
    <property type="term" value="C:U2-type catalytic step 2 spliceosome"/>
    <property type="evidence" value="ECO:0007669"/>
    <property type="project" value="TreeGrafter"/>
</dbReference>
<dbReference type="PROSITE" id="PS50102">
    <property type="entry name" value="RRM"/>
    <property type="match status" value="1"/>
</dbReference>
<dbReference type="InterPro" id="IPR035979">
    <property type="entry name" value="RBD_domain_sf"/>
</dbReference>
<dbReference type="GO" id="GO:0036002">
    <property type="term" value="F:pre-mRNA binding"/>
    <property type="evidence" value="ECO:0007669"/>
    <property type="project" value="TreeGrafter"/>
</dbReference>
<dbReference type="InterPro" id="IPR000504">
    <property type="entry name" value="RRM_dom"/>
</dbReference>
<sequence>MRMDQRNPIVRRSMPKFAVSSNRVVSRVCMAGARCPFAHKIARGFESRTSLDSPRFVEWLASNVYMGAVDPPIDQTLKTLYLCRLNSNVNDQHIRERFSPYGEIESIVYFAMRGSDGAFLTYTTRLAAEKAMLEHPSWVLMGSTRDPQGSCGSDRPKDSKPLKVYARKRQRSNNGGEGPSLSKEGDGVSKQLGEPSAGGGWETNTGDDDDVKTSGEADNAWGGKPNAGASSSSGSWRTGDQNSGW</sequence>
<protein>
    <recommendedName>
        <fullName evidence="4">RRM domain-containing protein</fullName>
    </recommendedName>
</protein>
<proteinExistence type="predicted"/>
<dbReference type="PANTHER" id="PTHR14089">
    <property type="entry name" value="PRE-MRNA-SPLICING FACTOR RBM22"/>
    <property type="match status" value="1"/>
</dbReference>
<name>A0A8X7Q697_BRACI</name>
<evidence type="ECO:0000256" key="1">
    <source>
        <dbReference type="ARBA" id="ARBA00022884"/>
    </source>
</evidence>
<dbReference type="PANTHER" id="PTHR14089:SF12">
    <property type="entry name" value="ZINC FINGER CCCH DOMAIN-CONTAINING PROTEIN 4-RELATED"/>
    <property type="match status" value="1"/>
</dbReference>
<feature type="region of interest" description="Disordered" evidence="3">
    <location>
        <begin position="140"/>
        <end position="245"/>
    </location>
</feature>
<dbReference type="AlphaFoldDB" id="A0A8X7Q697"/>
<dbReference type="GO" id="GO:0071006">
    <property type="term" value="C:U2-type catalytic step 1 spliceosome"/>
    <property type="evidence" value="ECO:0007669"/>
    <property type="project" value="TreeGrafter"/>
</dbReference>
<dbReference type="GO" id="GO:0017070">
    <property type="term" value="F:U6 snRNA binding"/>
    <property type="evidence" value="ECO:0007669"/>
    <property type="project" value="TreeGrafter"/>
</dbReference>
<keyword evidence="6" id="KW-1185">Reference proteome</keyword>
<dbReference type="Proteomes" id="UP000886595">
    <property type="component" value="Unassembled WGS sequence"/>
</dbReference>
<organism evidence="5 6">
    <name type="scientific">Brassica carinata</name>
    <name type="common">Ethiopian mustard</name>
    <name type="synonym">Abyssinian cabbage</name>
    <dbReference type="NCBI Taxonomy" id="52824"/>
    <lineage>
        <taxon>Eukaryota</taxon>
        <taxon>Viridiplantae</taxon>
        <taxon>Streptophyta</taxon>
        <taxon>Embryophyta</taxon>
        <taxon>Tracheophyta</taxon>
        <taxon>Spermatophyta</taxon>
        <taxon>Magnoliopsida</taxon>
        <taxon>eudicotyledons</taxon>
        <taxon>Gunneridae</taxon>
        <taxon>Pentapetalae</taxon>
        <taxon>rosids</taxon>
        <taxon>malvids</taxon>
        <taxon>Brassicales</taxon>
        <taxon>Brassicaceae</taxon>
        <taxon>Brassiceae</taxon>
        <taxon>Brassica</taxon>
    </lineage>
</organism>
<reference evidence="5 6" key="1">
    <citation type="submission" date="2020-02" db="EMBL/GenBank/DDBJ databases">
        <authorList>
            <person name="Ma Q."/>
            <person name="Huang Y."/>
            <person name="Song X."/>
            <person name="Pei D."/>
        </authorList>
    </citation>
    <scope>NUCLEOTIDE SEQUENCE [LARGE SCALE GENOMIC DNA]</scope>
    <source>
        <strain evidence="5">Sxm20200214</strain>
        <tissue evidence="5">Leaf</tissue>
    </source>
</reference>
<dbReference type="InterPro" id="IPR039171">
    <property type="entry name" value="Cwc2/Slt11"/>
</dbReference>
<dbReference type="SUPFAM" id="SSF54928">
    <property type="entry name" value="RNA-binding domain, RBD"/>
    <property type="match status" value="1"/>
</dbReference>
<dbReference type="Gene3D" id="3.30.70.330">
    <property type="match status" value="1"/>
</dbReference>
<dbReference type="InterPro" id="IPR012677">
    <property type="entry name" value="Nucleotide-bd_a/b_plait_sf"/>
</dbReference>
<feature type="compositionally biased region" description="Polar residues" evidence="3">
    <location>
        <begin position="228"/>
        <end position="245"/>
    </location>
</feature>